<evidence type="ECO:0000256" key="1">
    <source>
        <dbReference type="SAM" id="MobiDB-lite"/>
    </source>
</evidence>
<dbReference type="RefSeq" id="XP_046116995.1">
    <property type="nucleotide sequence ID" value="XM_046257925.1"/>
</dbReference>
<comment type="caution">
    <text evidence="2">The sequence shown here is derived from an EMBL/GenBank/DDBJ whole genome shotgun (WGS) entry which is preliminary data.</text>
</comment>
<feature type="region of interest" description="Disordered" evidence="1">
    <location>
        <begin position="1"/>
        <end position="30"/>
    </location>
</feature>
<gene>
    <name evidence="2" type="ORF">F5Z01DRAFT_173802</name>
</gene>
<dbReference type="GeneID" id="70288828"/>
<feature type="compositionally biased region" description="Pro residues" evidence="1">
    <location>
        <begin position="60"/>
        <end position="70"/>
    </location>
</feature>
<sequence length="238" mass="25709">MGKQFTSLKMSPDPAIKSSSAPARPKPFTRYLIDPKGDTIIVLQNPGVHRVIGDKTWPQANPPQAKPPQTNPFRASPFLANPTRSNPPQASPSQASPFLANPPQANPPQTNPPQANPPQANPFSPFVANPFPQPTVPSLTSQTQNTAPAAPKPKPTRVEFLVSSKHLTLASKYFETMLEGPWSESTATTSPHRVINASEWCPDAFLLVLCGIHGQARQVSRGPLIAIQARVAAICDYY</sequence>
<evidence type="ECO:0000313" key="2">
    <source>
        <dbReference type="EMBL" id="KAG9253071.1"/>
    </source>
</evidence>
<dbReference type="Proteomes" id="UP000887229">
    <property type="component" value="Unassembled WGS sequence"/>
</dbReference>
<evidence type="ECO:0008006" key="4">
    <source>
        <dbReference type="Google" id="ProtNLM"/>
    </source>
</evidence>
<dbReference type="AlphaFoldDB" id="A0A9P7ZJW5"/>
<organism evidence="2 3">
    <name type="scientific">Emericellopsis atlantica</name>
    <dbReference type="NCBI Taxonomy" id="2614577"/>
    <lineage>
        <taxon>Eukaryota</taxon>
        <taxon>Fungi</taxon>
        <taxon>Dikarya</taxon>
        <taxon>Ascomycota</taxon>
        <taxon>Pezizomycotina</taxon>
        <taxon>Sordariomycetes</taxon>
        <taxon>Hypocreomycetidae</taxon>
        <taxon>Hypocreales</taxon>
        <taxon>Bionectriaceae</taxon>
        <taxon>Emericellopsis</taxon>
    </lineage>
</organism>
<accession>A0A9P7ZJW5</accession>
<dbReference type="OrthoDB" id="4926430at2759"/>
<name>A0A9P7ZJW5_9HYPO</name>
<keyword evidence="3" id="KW-1185">Reference proteome</keyword>
<feature type="region of interest" description="Disordered" evidence="1">
    <location>
        <begin position="52"/>
        <end position="155"/>
    </location>
</feature>
<feature type="compositionally biased region" description="Low complexity" evidence="1">
    <location>
        <begin position="86"/>
        <end position="103"/>
    </location>
</feature>
<protein>
    <recommendedName>
        <fullName evidence="4">BTB domain-containing protein</fullName>
    </recommendedName>
</protein>
<proteinExistence type="predicted"/>
<evidence type="ECO:0000313" key="3">
    <source>
        <dbReference type="Proteomes" id="UP000887229"/>
    </source>
</evidence>
<reference evidence="2" key="1">
    <citation type="journal article" date="2021" name="IMA Fungus">
        <title>Genomic characterization of three marine fungi, including Emericellopsis atlantica sp. nov. with signatures of a generalist lifestyle and marine biomass degradation.</title>
        <authorList>
            <person name="Hagestad O.C."/>
            <person name="Hou L."/>
            <person name="Andersen J.H."/>
            <person name="Hansen E.H."/>
            <person name="Altermark B."/>
            <person name="Li C."/>
            <person name="Kuhnert E."/>
            <person name="Cox R.J."/>
            <person name="Crous P.W."/>
            <person name="Spatafora J.W."/>
            <person name="Lail K."/>
            <person name="Amirebrahimi M."/>
            <person name="Lipzen A."/>
            <person name="Pangilinan J."/>
            <person name="Andreopoulos W."/>
            <person name="Hayes R.D."/>
            <person name="Ng V."/>
            <person name="Grigoriev I.V."/>
            <person name="Jackson S.A."/>
            <person name="Sutton T.D.S."/>
            <person name="Dobson A.D.W."/>
            <person name="Rama T."/>
        </authorList>
    </citation>
    <scope>NUCLEOTIDE SEQUENCE</scope>
    <source>
        <strain evidence="2">TS7</strain>
    </source>
</reference>
<feature type="compositionally biased region" description="Polar residues" evidence="1">
    <location>
        <begin position="136"/>
        <end position="146"/>
    </location>
</feature>
<feature type="compositionally biased region" description="Pro residues" evidence="1">
    <location>
        <begin position="104"/>
        <end position="120"/>
    </location>
</feature>
<dbReference type="EMBL" id="MU251259">
    <property type="protein sequence ID" value="KAG9253071.1"/>
    <property type="molecule type" value="Genomic_DNA"/>
</dbReference>